<evidence type="ECO:0000313" key="2">
    <source>
        <dbReference type="WBParaSite" id="PEQ_0000508501-mRNA-1"/>
    </source>
</evidence>
<sequence>MNVLLAVAQRRDKILCVSRQLTFATMISMATLWKETVGSNGAMAIIRRDVCGNLEVAAVTQRQPYSPTKQQVMHITATALITSEDGQMSR</sequence>
<dbReference type="Proteomes" id="UP000887564">
    <property type="component" value="Unplaced"/>
</dbReference>
<dbReference type="AlphaFoldDB" id="A0A914RFJ7"/>
<dbReference type="WBParaSite" id="PEQ_0000508501-mRNA-1">
    <property type="protein sequence ID" value="PEQ_0000508501-mRNA-1"/>
    <property type="gene ID" value="PEQ_0000508501"/>
</dbReference>
<keyword evidence="1" id="KW-1185">Reference proteome</keyword>
<protein>
    <submittedName>
        <fullName evidence="2">Uncharacterized protein</fullName>
    </submittedName>
</protein>
<reference evidence="2" key="1">
    <citation type="submission" date="2022-11" db="UniProtKB">
        <authorList>
            <consortium name="WormBaseParasite"/>
        </authorList>
    </citation>
    <scope>IDENTIFICATION</scope>
</reference>
<proteinExistence type="predicted"/>
<accession>A0A914RFJ7</accession>
<evidence type="ECO:0000313" key="1">
    <source>
        <dbReference type="Proteomes" id="UP000887564"/>
    </source>
</evidence>
<name>A0A914RFJ7_PAREQ</name>
<organism evidence="1 2">
    <name type="scientific">Parascaris equorum</name>
    <name type="common">Equine roundworm</name>
    <dbReference type="NCBI Taxonomy" id="6256"/>
    <lineage>
        <taxon>Eukaryota</taxon>
        <taxon>Metazoa</taxon>
        <taxon>Ecdysozoa</taxon>
        <taxon>Nematoda</taxon>
        <taxon>Chromadorea</taxon>
        <taxon>Rhabditida</taxon>
        <taxon>Spirurina</taxon>
        <taxon>Ascaridomorpha</taxon>
        <taxon>Ascaridoidea</taxon>
        <taxon>Ascarididae</taxon>
        <taxon>Parascaris</taxon>
    </lineage>
</organism>